<dbReference type="RefSeq" id="WP_069153151.1">
    <property type="nucleotide sequence ID" value="NZ_MCGH01000002.1"/>
</dbReference>
<dbReference type="InterPro" id="IPR000683">
    <property type="entry name" value="Gfo/Idh/MocA-like_OxRdtase_N"/>
</dbReference>
<sequence length="335" mass="37172">MKAAIVGCGGIAAVHAASISQLQGAVLTAFADIKKERAEDFASRYGGKAYGSLEEMLEQEKPDVLHICTPHYLHVPMAIYGLTHGVHVFMEKPPVISREQLAELEKAAAGTDRRLGFCFQNRYNPSVIKVKELLASGEAGKIRGARGIVTWSRGKEYYTESSWRGTLATEGGGALINQSVHTMDLLAYFLGTPLSVEAGIQNHHLKGIIEVEDTMEAYIRFADSTACFYATTAYCDDVPPLIEIACEDRTIRIEDLDVTYYYRDGRVEKPAIDKKEALGKSYWGCGHKDCIADFYRCVREEERFPQDLEGMKETILLMLGAYESAYKGKTVELAE</sequence>
<dbReference type="SUPFAM" id="SSF55347">
    <property type="entry name" value="Glyceraldehyde-3-phosphate dehydrogenase-like, C-terminal domain"/>
    <property type="match status" value="1"/>
</dbReference>
<proteinExistence type="predicted"/>
<dbReference type="Gene3D" id="3.30.360.10">
    <property type="entry name" value="Dihydrodipicolinate Reductase, domain 2"/>
    <property type="match status" value="1"/>
</dbReference>
<evidence type="ECO:0000259" key="1">
    <source>
        <dbReference type="Pfam" id="PF01408"/>
    </source>
</evidence>
<dbReference type="PANTHER" id="PTHR43249:SF1">
    <property type="entry name" value="D-GLUCOSIDE 3-DEHYDROGENASE"/>
    <property type="match status" value="1"/>
</dbReference>
<feature type="domain" description="Gfo/Idh/MocA-like oxidoreductase N-terminal" evidence="1">
    <location>
        <begin position="2"/>
        <end position="115"/>
    </location>
</feature>
<keyword evidence="3" id="KW-0560">Oxidoreductase</keyword>
<dbReference type="PANTHER" id="PTHR43249">
    <property type="entry name" value="UDP-N-ACETYL-2-AMINO-2-DEOXY-D-GLUCURONATE OXIDASE"/>
    <property type="match status" value="1"/>
</dbReference>
<feature type="domain" description="GFO/IDH/MocA-like oxidoreductase" evidence="2">
    <location>
        <begin position="128"/>
        <end position="251"/>
    </location>
</feature>
<dbReference type="AlphaFoldDB" id="A0A1E3AFJ5"/>
<dbReference type="InterPro" id="IPR055170">
    <property type="entry name" value="GFO_IDH_MocA-like_dom"/>
</dbReference>
<dbReference type="Gene3D" id="3.40.50.720">
    <property type="entry name" value="NAD(P)-binding Rossmann-like Domain"/>
    <property type="match status" value="1"/>
</dbReference>
<dbReference type="GO" id="GO:0000166">
    <property type="term" value="F:nucleotide binding"/>
    <property type="evidence" value="ECO:0007669"/>
    <property type="project" value="InterPro"/>
</dbReference>
<organism evidence="3 4">
    <name type="scientific">Eisenbergiella tayi</name>
    <dbReference type="NCBI Taxonomy" id="1432052"/>
    <lineage>
        <taxon>Bacteria</taxon>
        <taxon>Bacillati</taxon>
        <taxon>Bacillota</taxon>
        <taxon>Clostridia</taxon>
        <taxon>Lachnospirales</taxon>
        <taxon>Lachnospiraceae</taxon>
        <taxon>Eisenbergiella</taxon>
    </lineage>
</organism>
<dbReference type="InterPro" id="IPR052515">
    <property type="entry name" value="Gfo/Idh/MocA_Oxidoreductase"/>
</dbReference>
<gene>
    <name evidence="3" type="primary">ycjS_4</name>
    <name evidence="3" type="ORF">BEI61_03412</name>
</gene>
<dbReference type="Proteomes" id="UP000094067">
    <property type="component" value="Unassembled WGS sequence"/>
</dbReference>
<dbReference type="GO" id="GO:0016491">
    <property type="term" value="F:oxidoreductase activity"/>
    <property type="evidence" value="ECO:0007669"/>
    <property type="project" value="UniProtKB-KW"/>
</dbReference>
<dbReference type="InterPro" id="IPR036291">
    <property type="entry name" value="NAD(P)-bd_dom_sf"/>
</dbReference>
<dbReference type="Pfam" id="PF01408">
    <property type="entry name" value="GFO_IDH_MocA"/>
    <property type="match status" value="1"/>
</dbReference>
<dbReference type="Pfam" id="PF22725">
    <property type="entry name" value="GFO_IDH_MocA_C3"/>
    <property type="match status" value="1"/>
</dbReference>
<evidence type="ECO:0000313" key="4">
    <source>
        <dbReference type="Proteomes" id="UP000094067"/>
    </source>
</evidence>
<dbReference type="EMBL" id="MCGH01000002">
    <property type="protein sequence ID" value="ODM07522.1"/>
    <property type="molecule type" value="Genomic_DNA"/>
</dbReference>
<name>A0A1E3AFJ5_9FIRM</name>
<protein>
    <submittedName>
        <fullName evidence="3">Putative oxidoreductase YcjS</fullName>
        <ecNumber evidence="3">1.-.-.-</ecNumber>
    </submittedName>
</protein>
<accession>A0A1E3AFJ5</accession>
<comment type="caution">
    <text evidence="3">The sequence shown here is derived from an EMBL/GenBank/DDBJ whole genome shotgun (WGS) entry which is preliminary data.</text>
</comment>
<dbReference type="EC" id="1.-.-.-" evidence="3"/>
<evidence type="ECO:0000313" key="3">
    <source>
        <dbReference type="EMBL" id="ODM07522.1"/>
    </source>
</evidence>
<dbReference type="PATRIC" id="fig|1432052.4.peg.3801"/>
<reference evidence="3 4" key="1">
    <citation type="submission" date="2016-07" db="EMBL/GenBank/DDBJ databases">
        <title>Characterization of isolates of Eisenbergiella tayi derived from blood cultures, using whole genome sequencing.</title>
        <authorList>
            <person name="Burdz T."/>
            <person name="Wiebe D."/>
            <person name="Huynh C."/>
            <person name="Bernard K."/>
        </authorList>
    </citation>
    <scope>NUCLEOTIDE SEQUENCE [LARGE SCALE GENOMIC DNA]</scope>
    <source>
        <strain evidence="3 4">NML 110608</strain>
    </source>
</reference>
<evidence type="ECO:0000259" key="2">
    <source>
        <dbReference type="Pfam" id="PF22725"/>
    </source>
</evidence>
<dbReference type="SUPFAM" id="SSF51735">
    <property type="entry name" value="NAD(P)-binding Rossmann-fold domains"/>
    <property type="match status" value="1"/>
</dbReference>